<organism evidence="1 2">
    <name type="scientific">Actinobacillus minor NM305</name>
    <dbReference type="NCBI Taxonomy" id="637911"/>
    <lineage>
        <taxon>Bacteria</taxon>
        <taxon>Pseudomonadati</taxon>
        <taxon>Pseudomonadota</taxon>
        <taxon>Gammaproteobacteria</taxon>
        <taxon>Pasteurellales</taxon>
        <taxon>Pasteurellaceae</taxon>
        <taxon>Actinobacillus</taxon>
    </lineage>
</organism>
<dbReference type="Proteomes" id="UP000005532">
    <property type="component" value="Unassembled WGS sequence"/>
</dbReference>
<dbReference type="AlphaFoldDB" id="C5RZ73"/>
<proteinExistence type="predicted"/>
<gene>
    <name evidence="1" type="ORF">AM305_04978</name>
</gene>
<name>C5RZ73_9PAST</name>
<accession>C5RZ73</accession>
<dbReference type="RefSeq" id="WP_005822335.1">
    <property type="nucleotide sequence ID" value="NZ_ACQL01000031.1"/>
</dbReference>
<reference evidence="1 2" key="1">
    <citation type="journal article" date="2010" name="Vet. Microbiol.">
        <title>Production of haemolysins by strains of the Actinobacillus minor/porcitonsillarum complex.</title>
        <authorList>
            <person name="Arya G."/>
            <person name="Niven D.F."/>
        </authorList>
    </citation>
    <scope>NUCLEOTIDE SEQUENCE [LARGE SCALE GENOMIC DNA]</scope>
    <source>
        <strain evidence="1 2">NM305</strain>
    </source>
</reference>
<dbReference type="EMBL" id="ACQL01000031">
    <property type="protein sequence ID" value="EER48096.1"/>
    <property type="molecule type" value="Genomic_DNA"/>
</dbReference>
<comment type="caution">
    <text evidence="1">The sequence shown here is derived from an EMBL/GenBank/DDBJ whole genome shotgun (WGS) entry which is preliminary data.</text>
</comment>
<protein>
    <submittedName>
        <fullName evidence="1">Uncharacterized protein</fullName>
    </submittedName>
</protein>
<evidence type="ECO:0000313" key="1">
    <source>
        <dbReference type="EMBL" id="EER48096.1"/>
    </source>
</evidence>
<evidence type="ECO:0000313" key="2">
    <source>
        <dbReference type="Proteomes" id="UP000005532"/>
    </source>
</evidence>
<sequence length="121" mass="13839">MSNQNKIYVVTVSLKLDEQRYFQAVQAFFKDKKTAKRFLKGSPFKGNIETVDPTDYTLEFLPASALGKVPAVLFKGSRFYAEMAEAKSHFSILMPDCHFEVKKFDETELFNKMMNVGGMYA</sequence>